<reference evidence="2" key="1">
    <citation type="submission" date="2006-10" db="EMBL/GenBank/DDBJ databases">
        <title>Complete sequence of Solibacter usitatus Ellin6076.</title>
        <authorList>
            <consortium name="US DOE Joint Genome Institute"/>
            <person name="Copeland A."/>
            <person name="Lucas S."/>
            <person name="Lapidus A."/>
            <person name="Barry K."/>
            <person name="Detter J.C."/>
            <person name="Glavina del Rio T."/>
            <person name="Hammon N."/>
            <person name="Israni S."/>
            <person name="Dalin E."/>
            <person name="Tice H."/>
            <person name="Pitluck S."/>
            <person name="Thompson L.S."/>
            <person name="Brettin T."/>
            <person name="Bruce D."/>
            <person name="Han C."/>
            <person name="Tapia R."/>
            <person name="Gilna P."/>
            <person name="Schmutz J."/>
            <person name="Larimer F."/>
            <person name="Land M."/>
            <person name="Hauser L."/>
            <person name="Kyrpides N."/>
            <person name="Mikhailova N."/>
            <person name="Janssen P.H."/>
            <person name="Kuske C.R."/>
            <person name="Richardson P."/>
        </authorList>
    </citation>
    <scope>NUCLEOTIDE SEQUENCE</scope>
    <source>
        <strain evidence="2">Ellin6076</strain>
    </source>
</reference>
<feature type="region of interest" description="Disordered" evidence="1">
    <location>
        <begin position="1"/>
        <end position="62"/>
    </location>
</feature>
<evidence type="ECO:0000313" key="2">
    <source>
        <dbReference type="EMBL" id="ABJ83161.1"/>
    </source>
</evidence>
<dbReference type="AlphaFoldDB" id="Q026A8"/>
<evidence type="ECO:0000256" key="1">
    <source>
        <dbReference type="SAM" id="MobiDB-lite"/>
    </source>
</evidence>
<organism evidence="2">
    <name type="scientific">Solibacter usitatus (strain Ellin6076)</name>
    <dbReference type="NCBI Taxonomy" id="234267"/>
    <lineage>
        <taxon>Bacteria</taxon>
        <taxon>Pseudomonadati</taxon>
        <taxon>Acidobacteriota</taxon>
        <taxon>Terriglobia</taxon>
        <taxon>Bryobacterales</taxon>
        <taxon>Solibacteraceae</taxon>
        <taxon>Candidatus Solibacter</taxon>
    </lineage>
</organism>
<proteinExistence type="predicted"/>
<gene>
    <name evidence="2" type="ordered locus">Acid_2171</name>
</gene>
<dbReference type="KEGG" id="sus:Acid_2171"/>
<name>Q026A8_SOLUE</name>
<accession>Q026A8</accession>
<sequence length="199" mass="22604">MSSPAYTGTSPGASGRRPSGAHSLLPQAYPLGKEHEPPQRPPTAEAPFTLGHAGTDLVAGPPADLPVHDISPRALGTVVAEDEHQHQCNQCRRYQDYLWEWRLGSQPDHRLIHVLRNRGPVAGYRHRDRQQEQDRAFHASLRLSRPPRHYKAVNRTARNTNFGSLPNTRWPPLCYFRYELKNFCRSYAAVPRSRNSFLI</sequence>
<dbReference type="EMBL" id="CP000473">
    <property type="protein sequence ID" value="ABJ83161.1"/>
    <property type="molecule type" value="Genomic_DNA"/>
</dbReference>
<dbReference type="InParanoid" id="Q026A8"/>
<dbReference type="HOGENOM" id="CLU_1371429_0_0_0"/>
<protein>
    <submittedName>
        <fullName evidence="2">Uncharacterized protein</fullName>
    </submittedName>
</protein>
<feature type="compositionally biased region" description="Polar residues" evidence="1">
    <location>
        <begin position="1"/>
        <end position="12"/>
    </location>
</feature>